<keyword evidence="9" id="KW-0520">NAD</keyword>
<reference evidence="11 12" key="1">
    <citation type="journal article" date="2015" name="Int. J. Syst. Evol. Microbiol.">
        <title>Amycolatopsis rhabdoformis sp. nov., an actinomycete isolated from a tropical forest soil.</title>
        <authorList>
            <person name="Souza W.R."/>
            <person name="Silva R.E."/>
            <person name="Goodfellow M."/>
            <person name="Busarakam K."/>
            <person name="Figueiro F.S."/>
            <person name="Ferreira D."/>
            <person name="Rodrigues-Filho E."/>
            <person name="Moraes L.A.B."/>
            <person name="Zucchi T.D."/>
        </authorList>
    </citation>
    <scope>NUCLEOTIDE SEQUENCE [LARGE SCALE GENOMIC DNA]</scope>
    <source>
        <strain evidence="11 12">NCIMB 14900</strain>
    </source>
</reference>
<evidence type="ECO:0000256" key="5">
    <source>
        <dbReference type="ARBA" id="ARBA00022964"/>
    </source>
</evidence>
<feature type="domain" description="Rieske" evidence="10">
    <location>
        <begin position="49"/>
        <end position="131"/>
    </location>
</feature>
<dbReference type="RefSeq" id="WP_326837391.1">
    <property type="nucleotide sequence ID" value="NZ_CP142149.1"/>
</dbReference>
<evidence type="ECO:0000256" key="7">
    <source>
        <dbReference type="ARBA" id="ARBA00023004"/>
    </source>
</evidence>
<keyword evidence="4" id="KW-0058">Aromatic hydrocarbons catabolism</keyword>
<dbReference type="Proteomes" id="UP001330812">
    <property type="component" value="Chromosome"/>
</dbReference>
<evidence type="ECO:0000313" key="12">
    <source>
        <dbReference type="Proteomes" id="UP001330812"/>
    </source>
</evidence>
<keyword evidence="8" id="KW-0411">Iron-sulfur</keyword>
<dbReference type="InterPro" id="IPR015879">
    <property type="entry name" value="Ring_hydroxy_dOase_asu_C_dom"/>
</dbReference>
<dbReference type="Gene3D" id="2.102.10.10">
    <property type="entry name" value="Rieske [2Fe-2S] iron-sulphur domain"/>
    <property type="match status" value="1"/>
</dbReference>
<dbReference type="PANTHER" id="PTHR43756:SF1">
    <property type="entry name" value="3-PHENYLPROPIONATE_CINNAMIC ACID DIOXYGENASE SUBUNIT ALPHA"/>
    <property type="match status" value="1"/>
</dbReference>
<keyword evidence="12" id="KW-1185">Reference proteome</keyword>
<evidence type="ECO:0000256" key="4">
    <source>
        <dbReference type="ARBA" id="ARBA00022797"/>
    </source>
</evidence>
<dbReference type="PROSITE" id="PS51296">
    <property type="entry name" value="RIESKE"/>
    <property type="match status" value="1"/>
</dbReference>
<dbReference type="PRINTS" id="PR00090">
    <property type="entry name" value="RNGDIOXGNASE"/>
</dbReference>
<dbReference type="SUPFAM" id="SSF50022">
    <property type="entry name" value="ISP domain"/>
    <property type="match status" value="1"/>
</dbReference>
<evidence type="ECO:0000256" key="2">
    <source>
        <dbReference type="ARBA" id="ARBA00022714"/>
    </source>
</evidence>
<dbReference type="Pfam" id="PF00848">
    <property type="entry name" value="Ring_hydroxyl_A"/>
    <property type="match status" value="1"/>
</dbReference>
<keyword evidence="7" id="KW-0408">Iron</keyword>
<evidence type="ECO:0000256" key="1">
    <source>
        <dbReference type="ARBA" id="ARBA00008751"/>
    </source>
</evidence>
<comment type="similarity">
    <text evidence="1">Belongs to the bacterial ring-hydroxylating dioxygenase alpha subunit family.</text>
</comment>
<dbReference type="CDD" id="cd08881">
    <property type="entry name" value="RHO_alpha_C_NDO-like"/>
    <property type="match status" value="1"/>
</dbReference>
<dbReference type="InterPro" id="IPR036922">
    <property type="entry name" value="Rieske_2Fe-2S_sf"/>
</dbReference>
<evidence type="ECO:0000259" key="10">
    <source>
        <dbReference type="PROSITE" id="PS51296"/>
    </source>
</evidence>
<sequence>MRASKKFMGDTMTNLAEFEPESGLVPPGIYTETDLYQQELERVFGRSWLFLAHESQLPTKGSFVQTYMAEDPVLVVRQRDGSVAAFLNQCRHRGMRLCRSDQGVAKAFTCSYHGWGYDLAGSLVSVPELERGYRNDIDKSRWGATKVPRLARYKGLIFGTWSADAPEFEEYLGDMAYFLDAIVDRYPGGIEFVGGASKWVIECNWKFAAEQFASDMYHVNVSHASAAIALFEDPDMQKLGVVPPGLDGRQSTRNGHGSGAAFAPEFLAFETPGSPYTDYLTENRDDIVARIGEERAIRTTLSHNTIFPNFSWLEGRNTMRVWHPRGPGEMEVWSWAFVPAGASAEAKRASKRATEFTFSPAGVLESDDGENWPEIQTVLRGWKARQNAMNFQMGLGFEEYRGWGMPGMTNDTISETNARGFFRRWLDLMQGRSWQEIAESDQGRLTEFLAQKGE</sequence>
<keyword evidence="5 11" id="KW-0223">Dioxygenase</keyword>
<dbReference type="EMBL" id="CP142149">
    <property type="protein sequence ID" value="WSE34583.1"/>
    <property type="molecule type" value="Genomic_DNA"/>
</dbReference>
<accession>A0ABZ1ILK8</accession>
<organism evidence="11 12">
    <name type="scientific">Amycolatopsis rhabdoformis</name>
    <dbReference type="NCBI Taxonomy" id="1448059"/>
    <lineage>
        <taxon>Bacteria</taxon>
        <taxon>Bacillati</taxon>
        <taxon>Actinomycetota</taxon>
        <taxon>Actinomycetes</taxon>
        <taxon>Pseudonocardiales</taxon>
        <taxon>Pseudonocardiaceae</taxon>
        <taxon>Amycolatopsis</taxon>
    </lineage>
</organism>
<dbReference type="SUPFAM" id="SSF55961">
    <property type="entry name" value="Bet v1-like"/>
    <property type="match status" value="1"/>
</dbReference>
<keyword evidence="3" id="KW-0479">Metal-binding</keyword>
<protein>
    <submittedName>
        <fullName evidence="11">Aromatic ring-hydroxylating dioxygenase subunit alpha</fullName>
    </submittedName>
</protein>
<dbReference type="GO" id="GO:0051213">
    <property type="term" value="F:dioxygenase activity"/>
    <property type="evidence" value="ECO:0007669"/>
    <property type="project" value="UniProtKB-KW"/>
</dbReference>
<evidence type="ECO:0000256" key="6">
    <source>
        <dbReference type="ARBA" id="ARBA00023002"/>
    </source>
</evidence>
<evidence type="ECO:0000313" key="11">
    <source>
        <dbReference type="EMBL" id="WSE34583.1"/>
    </source>
</evidence>
<evidence type="ECO:0000256" key="8">
    <source>
        <dbReference type="ARBA" id="ARBA00023014"/>
    </source>
</evidence>
<dbReference type="InterPro" id="IPR001663">
    <property type="entry name" value="Rng_hydr_dOase-A"/>
</dbReference>
<evidence type="ECO:0000256" key="3">
    <source>
        <dbReference type="ARBA" id="ARBA00022723"/>
    </source>
</evidence>
<dbReference type="PANTHER" id="PTHR43756">
    <property type="entry name" value="CHOLINE MONOOXYGENASE, CHLOROPLASTIC"/>
    <property type="match status" value="1"/>
</dbReference>
<gene>
    <name evidence="11" type="ORF">VSH64_21270</name>
</gene>
<dbReference type="Pfam" id="PF00355">
    <property type="entry name" value="Rieske"/>
    <property type="match status" value="1"/>
</dbReference>
<dbReference type="Gene3D" id="3.90.380.10">
    <property type="entry name" value="Naphthalene 1,2-dioxygenase Alpha Subunit, Chain A, domain 1"/>
    <property type="match status" value="1"/>
</dbReference>
<dbReference type="InterPro" id="IPR017941">
    <property type="entry name" value="Rieske_2Fe-2S"/>
</dbReference>
<proteinExistence type="inferred from homology"/>
<evidence type="ECO:0000256" key="9">
    <source>
        <dbReference type="ARBA" id="ARBA00023027"/>
    </source>
</evidence>
<keyword evidence="6" id="KW-0560">Oxidoreductase</keyword>
<name>A0ABZ1ILK8_9PSEU</name>
<dbReference type="InterPro" id="IPR043266">
    <property type="entry name" value="RHO_NdoB-like_C"/>
</dbReference>
<keyword evidence="2" id="KW-0001">2Fe-2S</keyword>